<dbReference type="Proteomes" id="UP000677228">
    <property type="component" value="Unassembled WGS sequence"/>
</dbReference>
<proteinExistence type="predicted"/>
<protein>
    <submittedName>
        <fullName evidence="2">Uncharacterized protein</fullName>
    </submittedName>
</protein>
<organism evidence="2 4">
    <name type="scientific">Didymodactylos carnosus</name>
    <dbReference type="NCBI Taxonomy" id="1234261"/>
    <lineage>
        <taxon>Eukaryota</taxon>
        <taxon>Metazoa</taxon>
        <taxon>Spiralia</taxon>
        <taxon>Gnathifera</taxon>
        <taxon>Rotifera</taxon>
        <taxon>Eurotatoria</taxon>
        <taxon>Bdelloidea</taxon>
        <taxon>Philodinida</taxon>
        <taxon>Philodinidae</taxon>
        <taxon>Didymodactylos</taxon>
    </lineage>
</organism>
<feature type="compositionally biased region" description="Low complexity" evidence="1">
    <location>
        <begin position="14"/>
        <end position="25"/>
    </location>
</feature>
<feature type="compositionally biased region" description="Polar residues" evidence="1">
    <location>
        <begin position="115"/>
        <end position="127"/>
    </location>
</feature>
<comment type="caution">
    <text evidence="2">The sequence shown here is derived from an EMBL/GenBank/DDBJ whole genome shotgun (WGS) entry which is preliminary data.</text>
</comment>
<evidence type="ECO:0000313" key="3">
    <source>
        <dbReference type="EMBL" id="CAF3743162.1"/>
    </source>
</evidence>
<evidence type="ECO:0000256" key="1">
    <source>
        <dbReference type="SAM" id="MobiDB-lite"/>
    </source>
</evidence>
<feature type="compositionally biased region" description="Polar residues" evidence="1">
    <location>
        <begin position="91"/>
        <end position="102"/>
    </location>
</feature>
<feature type="compositionally biased region" description="Polar residues" evidence="1">
    <location>
        <begin position="34"/>
        <end position="53"/>
    </location>
</feature>
<feature type="non-terminal residue" evidence="2">
    <location>
        <position position="1"/>
    </location>
</feature>
<reference evidence="2" key="1">
    <citation type="submission" date="2021-02" db="EMBL/GenBank/DDBJ databases">
        <authorList>
            <person name="Nowell W R."/>
        </authorList>
    </citation>
    <scope>NUCLEOTIDE SEQUENCE</scope>
</reference>
<evidence type="ECO:0000313" key="2">
    <source>
        <dbReference type="EMBL" id="CAF0971776.1"/>
    </source>
</evidence>
<evidence type="ECO:0000313" key="4">
    <source>
        <dbReference type="Proteomes" id="UP000677228"/>
    </source>
</evidence>
<sequence>LTNEIAILKRNSVHRSPVVKPSSRSSSKERPTSNGYSPRSRVNQCPPSRSNSGDIRCQQQQQQPLHSQHRSDHVLIKQRHRSLSSERNHRSTSSTKQRSPSPSGFELQKTRRQRSSGSTTYQSFGSSRDSDLVRR</sequence>
<dbReference type="EMBL" id="CAJNOK010005422">
    <property type="protein sequence ID" value="CAF0971776.1"/>
    <property type="molecule type" value="Genomic_DNA"/>
</dbReference>
<accession>A0A8S2DQE2</accession>
<dbReference type="Proteomes" id="UP000682733">
    <property type="component" value="Unassembled WGS sequence"/>
</dbReference>
<gene>
    <name evidence="2" type="ORF">OVA965_LOCUS13140</name>
    <name evidence="3" type="ORF">TMI583_LOCUS13143</name>
</gene>
<dbReference type="EMBL" id="CAJOBA010005428">
    <property type="protein sequence ID" value="CAF3743162.1"/>
    <property type="molecule type" value="Genomic_DNA"/>
</dbReference>
<name>A0A8S2DQE2_9BILA</name>
<dbReference type="AlphaFoldDB" id="A0A8S2DQE2"/>
<feature type="region of interest" description="Disordered" evidence="1">
    <location>
        <begin position="1"/>
        <end position="135"/>
    </location>
</feature>